<dbReference type="PROSITE" id="PS50006">
    <property type="entry name" value="FHA_DOMAIN"/>
    <property type="match status" value="1"/>
</dbReference>
<dbReference type="eggNOG" id="COG1716">
    <property type="taxonomic scope" value="Bacteria"/>
</dbReference>
<dbReference type="STRING" id="633697.EubceDRAFT1_2776"/>
<dbReference type="SUPFAM" id="SSF49879">
    <property type="entry name" value="SMAD/FHA domain"/>
    <property type="match status" value="1"/>
</dbReference>
<feature type="domain" description="FHA" evidence="2">
    <location>
        <begin position="204"/>
        <end position="251"/>
    </location>
</feature>
<evidence type="ECO:0000313" key="3">
    <source>
        <dbReference type="EMBL" id="EIM58476.1"/>
    </source>
</evidence>
<organism evidence="3 4">
    <name type="scientific">Eubacterium cellulosolvens (strain ATCC 43171 / JCM 9499 / 6)</name>
    <name type="common">Cillobacterium cellulosolvens</name>
    <dbReference type="NCBI Taxonomy" id="633697"/>
    <lineage>
        <taxon>Bacteria</taxon>
        <taxon>Bacillati</taxon>
        <taxon>Bacillota</taxon>
        <taxon>Clostridia</taxon>
        <taxon>Eubacteriales</taxon>
        <taxon>Eubacteriaceae</taxon>
        <taxon>Eubacterium</taxon>
    </lineage>
</organism>
<dbReference type="InterPro" id="IPR008984">
    <property type="entry name" value="SMAD_FHA_dom_sf"/>
</dbReference>
<evidence type="ECO:0000259" key="2">
    <source>
        <dbReference type="PROSITE" id="PS50006"/>
    </source>
</evidence>
<reference evidence="3 4" key="1">
    <citation type="submission" date="2010-08" db="EMBL/GenBank/DDBJ databases">
        <authorList>
            <consortium name="US DOE Joint Genome Institute (JGI-PGF)"/>
            <person name="Lucas S."/>
            <person name="Copeland A."/>
            <person name="Lapidus A."/>
            <person name="Cheng J.-F."/>
            <person name="Bruce D."/>
            <person name="Goodwin L."/>
            <person name="Pitluck S."/>
            <person name="Land M.L."/>
            <person name="Hauser L."/>
            <person name="Chang Y.-J."/>
            <person name="Anderson I.J."/>
            <person name="Johnson E."/>
            <person name="Mulhopadhyay B."/>
            <person name="Kyrpides N."/>
            <person name="Woyke T.J."/>
        </authorList>
    </citation>
    <scope>NUCLEOTIDE SEQUENCE [LARGE SCALE GENOMIC DNA]</scope>
    <source>
        <strain evidence="3 4">6</strain>
    </source>
</reference>
<dbReference type="OrthoDB" id="370565at2"/>
<feature type="region of interest" description="Disordered" evidence="1">
    <location>
        <begin position="55"/>
        <end position="103"/>
    </location>
</feature>
<evidence type="ECO:0000313" key="4">
    <source>
        <dbReference type="Proteomes" id="UP000005753"/>
    </source>
</evidence>
<dbReference type="Gene3D" id="2.60.200.20">
    <property type="match status" value="1"/>
</dbReference>
<accession>I5AXF3</accession>
<dbReference type="InterPro" id="IPR000253">
    <property type="entry name" value="FHA_dom"/>
</dbReference>
<gene>
    <name evidence="3" type="ORF">EubceDRAFT1_2776</name>
</gene>
<reference evidence="3 4" key="2">
    <citation type="submission" date="2012-02" db="EMBL/GenBank/DDBJ databases">
        <title>Improved High-Quality Draft sequence of Eubacterium cellulosolvens 6.</title>
        <authorList>
            <consortium name="US DOE Joint Genome Institute"/>
            <person name="Lucas S."/>
            <person name="Han J."/>
            <person name="Lapidus A."/>
            <person name="Cheng J.-F."/>
            <person name="Goodwin L."/>
            <person name="Pitluck S."/>
            <person name="Peters L."/>
            <person name="Mikhailova N."/>
            <person name="Gu W."/>
            <person name="Detter J.C."/>
            <person name="Han C."/>
            <person name="Tapia R."/>
            <person name="Land M."/>
            <person name="Hauser L."/>
            <person name="Kyrpides N."/>
            <person name="Ivanova N."/>
            <person name="Pagani I."/>
            <person name="Johnson E."/>
            <person name="Mukhopadhyay B."/>
            <person name="Anderson I."/>
            <person name="Woyke T."/>
        </authorList>
    </citation>
    <scope>NUCLEOTIDE SEQUENCE [LARGE SCALE GENOMIC DNA]</scope>
    <source>
        <strain evidence="3 4">6</strain>
    </source>
</reference>
<name>I5AXF3_EUBC6</name>
<keyword evidence="4" id="KW-1185">Reference proteome</keyword>
<feature type="compositionally biased region" description="Low complexity" evidence="1">
    <location>
        <begin position="69"/>
        <end position="79"/>
    </location>
</feature>
<proteinExistence type="predicted"/>
<protein>
    <recommendedName>
        <fullName evidence="2">FHA domain-containing protein</fullName>
    </recommendedName>
</protein>
<dbReference type="CDD" id="cd00060">
    <property type="entry name" value="FHA"/>
    <property type="match status" value="1"/>
</dbReference>
<dbReference type="EMBL" id="CM001487">
    <property type="protein sequence ID" value="EIM58476.1"/>
    <property type="molecule type" value="Genomic_DNA"/>
</dbReference>
<dbReference type="HOGENOM" id="CLU_094173_1_0_9"/>
<evidence type="ECO:0000256" key="1">
    <source>
        <dbReference type="SAM" id="MobiDB-lite"/>
    </source>
</evidence>
<dbReference type="Proteomes" id="UP000005753">
    <property type="component" value="Chromosome"/>
</dbReference>
<sequence>MAGAVQCPTCSSFYNGSVYTTCPYCAKKGNQSVPKVQAPAKEKKNLFGFLKKTKGETASHPVRPVTASAVQPEPVAEAFPPEPAPKEPEFKRPNTLQQDGGHSVTVPMFFPTPDEEDYVPEPENKPVPEAAVAVKKEAGEPFVKEKIEQQEENSLRNQISRVGRTVGKYVSSEAGETYQPVVGWLVSVKGDCYGQSFTLKSGINRIGRSTEMDVKLLQDQSVSRKEVGSIVFDSRSRQFSILPGSQSGDLIYLDGNAVYERQMLKGYEKIEFGDTNLNMYLFVPFCGDNFSWEDYKN</sequence>
<dbReference type="AlphaFoldDB" id="I5AXF3"/>